<feature type="compositionally biased region" description="Basic and acidic residues" evidence="5">
    <location>
        <begin position="668"/>
        <end position="704"/>
    </location>
</feature>
<dbReference type="EMBL" id="BTCM01000001">
    <property type="protein sequence ID" value="GMK54422.1"/>
    <property type="molecule type" value="Genomic_DNA"/>
</dbReference>
<evidence type="ECO:0000313" key="7">
    <source>
        <dbReference type="EMBL" id="GMK54422.1"/>
    </source>
</evidence>
<evidence type="ECO:0000256" key="5">
    <source>
        <dbReference type="SAM" id="MobiDB-lite"/>
    </source>
</evidence>
<evidence type="ECO:0000256" key="4">
    <source>
        <dbReference type="PROSITE-ProRule" id="PRU10141"/>
    </source>
</evidence>
<gene>
    <name evidence="7" type="ORF">CspeluHIS016_0110080</name>
</gene>
<proteinExistence type="predicted"/>
<organism evidence="7 8">
    <name type="scientific">Cutaneotrichosporon spelunceum</name>
    <dbReference type="NCBI Taxonomy" id="1672016"/>
    <lineage>
        <taxon>Eukaryota</taxon>
        <taxon>Fungi</taxon>
        <taxon>Dikarya</taxon>
        <taxon>Basidiomycota</taxon>
        <taxon>Agaricomycotina</taxon>
        <taxon>Tremellomycetes</taxon>
        <taxon>Trichosporonales</taxon>
        <taxon>Trichosporonaceae</taxon>
        <taxon>Cutaneotrichosporon</taxon>
    </lineage>
</organism>
<dbReference type="InterPro" id="IPR000719">
    <property type="entry name" value="Prot_kinase_dom"/>
</dbReference>
<dbReference type="PANTHER" id="PTHR48012:SF16">
    <property type="entry name" value="NON-SPECIFIC SERINE_THREONINE PROTEIN KINASE"/>
    <property type="match status" value="1"/>
</dbReference>
<dbReference type="Gene3D" id="1.10.510.10">
    <property type="entry name" value="Transferase(Phosphotransferase) domain 1"/>
    <property type="match status" value="1"/>
</dbReference>
<dbReference type="SUPFAM" id="SSF56112">
    <property type="entry name" value="Protein kinase-like (PK-like)"/>
    <property type="match status" value="1"/>
</dbReference>
<dbReference type="InterPro" id="IPR050629">
    <property type="entry name" value="STE20/SPS1-PAK"/>
</dbReference>
<feature type="compositionally biased region" description="Low complexity" evidence="5">
    <location>
        <begin position="555"/>
        <end position="581"/>
    </location>
</feature>
<keyword evidence="8" id="KW-1185">Reference proteome</keyword>
<evidence type="ECO:0000256" key="2">
    <source>
        <dbReference type="ARBA" id="ARBA00022741"/>
    </source>
</evidence>
<feature type="region of interest" description="Disordered" evidence="5">
    <location>
        <begin position="529"/>
        <end position="595"/>
    </location>
</feature>
<dbReference type="Proteomes" id="UP001222932">
    <property type="component" value="Unassembled WGS sequence"/>
</dbReference>
<feature type="region of interest" description="Disordered" evidence="5">
    <location>
        <begin position="407"/>
        <end position="516"/>
    </location>
</feature>
<feature type="compositionally biased region" description="Low complexity" evidence="5">
    <location>
        <begin position="647"/>
        <end position="659"/>
    </location>
</feature>
<feature type="region of interest" description="Disordered" evidence="5">
    <location>
        <begin position="647"/>
        <end position="719"/>
    </location>
</feature>
<feature type="compositionally biased region" description="Polar residues" evidence="5">
    <location>
        <begin position="529"/>
        <end position="547"/>
    </location>
</feature>
<dbReference type="GO" id="GO:0004674">
    <property type="term" value="F:protein serine/threonine kinase activity"/>
    <property type="evidence" value="ECO:0007669"/>
    <property type="project" value="UniProtKB-EC"/>
</dbReference>
<keyword evidence="3 4" id="KW-0067">ATP-binding</keyword>
<name>A0AAD3TPJ2_9TREE</name>
<dbReference type="PROSITE" id="PS50011">
    <property type="entry name" value="PROTEIN_KINASE_DOM"/>
    <property type="match status" value="1"/>
</dbReference>
<accession>A0AAD3TPJ2</accession>
<dbReference type="PANTHER" id="PTHR48012">
    <property type="entry name" value="STERILE20-LIKE KINASE, ISOFORM B-RELATED"/>
    <property type="match status" value="1"/>
</dbReference>
<dbReference type="InterPro" id="IPR008271">
    <property type="entry name" value="Ser/Thr_kinase_AS"/>
</dbReference>
<sequence length="719" mass="76515">MGPHAGRGMLDNAWWAKFTSDPNDYDLGGPVGFGASSTVYAAAFNLPNSPSGEWRECAVKVSSASSDLGLLSKEARLLSLCRHPNVLRVLATFTLPPDHARVAIVTPLIHGGSLAGILDWRAGTPSKRRRAGANGFDEDEIKAIAKQVLDGLGYLHQNGFLHRDLKAGNFLIQPDGTVLLADFGVGGDVNLPPTPAETAPVPVEAVRFDRPRQLIIPTSADPAPPVMMREIGKRQSFVGTPCWMSPEVILGRPYDAKADIWSLGVTLIELASGSAPMSGKTSDILSATATGKARPSLGPGFSKQMREFVDVCLQQDPDRRPTASKLAEHPWLRGAKKPAFLAESILGELPPVVQRQELRRVSTITSIVSGAPSWDFGASVPSSPIARFASPSVASLTAAAAGVAGAAASPNTEIPPSLSFRSRSQSRASSRGPSSPRISLHQWAERTASGYFESMPPTPTEPLSGVGSGLGSGFVWPTSRRSTTDRPRSGTTTAGPTTTRVRIGRGSSFQSSDGPAGLAIPIYGSSNALGGPSRQVSESPLRLTTTLEPEDSAGSDLSDAAPTPSASASTSSHLTSNSVSTPLHGSPGPGDRVSITDYDDAVHMFARGRRHSERKTERPKLLAPTGRPFVLEMPTPRERMHAPDMARSVSTGASGASGSNTPQSRSHTKGEKHSWLHFKQDRKEANNRERERERDKDKDKEHRFLGSLMARRASKKTSS</sequence>
<evidence type="ECO:0000313" key="8">
    <source>
        <dbReference type="Proteomes" id="UP001222932"/>
    </source>
</evidence>
<reference evidence="7" key="2">
    <citation type="submission" date="2023-06" db="EMBL/GenBank/DDBJ databases">
        <authorList>
            <person name="Kobayashi Y."/>
            <person name="Kayamori A."/>
            <person name="Aoki K."/>
            <person name="Shiwa Y."/>
            <person name="Fujita N."/>
            <person name="Sugita T."/>
            <person name="Iwasaki W."/>
            <person name="Tanaka N."/>
            <person name="Takashima M."/>
        </authorList>
    </citation>
    <scope>NUCLEOTIDE SEQUENCE</scope>
    <source>
        <strain evidence="7">HIS016</strain>
    </source>
</reference>
<dbReference type="Gene3D" id="3.30.200.20">
    <property type="entry name" value="Phosphorylase Kinase, domain 1"/>
    <property type="match status" value="1"/>
</dbReference>
<dbReference type="PROSITE" id="PS00108">
    <property type="entry name" value="PROTEIN_KINASE_ST"/>
    <property type="match status" value="1"/>
</dbReference>
<dbReference type="SMART" id="SM00220">
    <property type="entry name" value="S_TKc"/>
    <property type="match status" value="1"/>
</dbReference>
<dbReference type="GO" id="GO:0005737">
    <property type="term" value="C:cytoplasm"/>
    <property type="evidence" value="ECO:0007669"/>
    <property type="project" value="TreeGrafter"/>
</dbReference>
<protein>
    <recommendedName>
        <fullName evidence="1">non-specific serine/threonine protein kinase</fullName>
        <ecNumber evidence="1">2.7.11.1</ecNumber>
    </recommendedName>
</protein>
<feature type="domain" description="Protein kinase" evidence="6">
    <location>
        <begin position="25"/>
        <end position="332"/>
    </location>
</feature>
<dbReference type="GO" id="GO:0005524">
    <property type="term" value="F:ATP binding"/>
    <property type="evidence" value="ECO:0007669"/>
    <property type="project" value="UniProtKB-UniRule"/>
</dbReference>
<dbReference type="InterPro" id="IPR011009">
    <property type="entry name" value="Kinase-like_dom_sf"/>
</dbReference>
<dbReference type="PROSITE" id="PS00107">
    <property type="entry name" value="PROTEIN_KINASE_ATP"/>
    <property type="match status" value="1"/>
</dbReference>
<feature type="compositionally biased region" description="Low complexity" evidence="5">
    <location>
        <begin position="489"/>
        <end position="501"/>
    </location>
</feature>
<evidence type="ECO:0000256" key="3">
    <source>
        <dbReference type="ARBA" id="ARBA00022840"/>
    </source>
</evidence>
<feature type="compositionally biased region" description="Low complexity" evidence="5">
    <location>
        <begin position="407"/>
        <end position="439"/>
    </location>
</feature>
<keyword evidence="2 4" id="KW-0547">Nucleotide-binding</keyword>
<evidence type="ECO:0000256" key="1">
    <source>
        <dbReference type="ARBA" id="ARBA00012513"/>
    </source>
</evidence>
<comment type="caution">
    <text evidence="7">The sequence shown here is derived from an EMBL/GenBank/DDBJ whole genome shotgun (WGS) entry which is preliminary data.</text>
</comment>
<dbReference type="EC" id="2.7.11.1" evidence="1"/>
<feature type="binding site" evidence="4">
    <location>
        <position position="60"/>
    </location>
    <ligand>
        <name>ATP</name>
        <dbReference type="ChEBI" id="CHEBI:30616"/>
    </ligand>
</feature>
<reference evidence="7" key="1">
    <citation type="journal article" date="2023" name="BMC Genomics">
        <title>Chromosome-level genome assemblies of Cutaneotrichosporon spp. (Trichosporonales, Basidiomycota) reveal imbalanced evolution between nucleotide sequences and chromosome synteny.</title>
        <authorList>
            <person name="Kobayashi Y."/>
            <person name="Kayamori A."/>
            <person name="Aoki K."/>
            <person name="Shiwa Y."/>
            <person name="Matsutani M."/>
            <person name="Fujita N."/>
            <person name="Sugita T."/>
            <person name="Iwasaki W."/>
            <person name="Tanaka N."/>
            <person name="Takashima M."/>
        </authorList>
    </citation>
    <scope>NUCLEOTIDE SEQUENCE</scope>
    <source>
        <strain evidence="7">HIS016</strain>
    </source>
</reference>
<evidence type="ECO:0000259" key="6">
    <source>
        <dbReference type="PROSITE" id="PS50011"/>
    </source>
</evidence>
<dbReference type="InterPro" id="IPR017441">
    <property type="entry name" value="Protein_kinase_ATP_BS"/>
</dbReference>
<dbReference type="AlphaFoldDB" id="A0AAD3TPJ2"/>
<dbReference type="Pfam" id="PF00069">
    <property type="entry name" value="Pkinase"/>
    <property type="match status" value="2"/>
</dbReference>